<dbReference type="Proteomes" id="UP001145114">
    <property type="component" value="Unassembled WGS sequence"/>
</dbReference>
<sequence>KETSEDSVKLRHIQFGGEPDFRDLEGHDEDQTPGTSEVLSPSTQRLSDAGVSGEAGPSNRESEGAHEMDKYNDDAGTTSEGDGESDGAGEYGIAEDDLLTALQVLNLARSIQAGVSDEKTQRKLAETSLLLGDVAMELEEFDKAAEEYIQALEVKKQYLGQDDRELAEAYYKVALAHDYGRNSEEAIKYITEVKAVLGRHRQRLTKEQSEAGEEAAKKLKEELDEIDGLLEEVNTK</sequence>
<evidence type="ECO:0000313" key="2">
    <source>
        <dbReference type="Proteomes" id="UP001145114"/>
    </source>
</evidence>
<feature type="non-terminal residue" evidence="1">
    <location>
        <position position="236"/>
    </location>
</feature>
<name>A0ACC1H9R5_9FUNG</name>
<evidence type="ECO:0000313" key="1">
    <source>
        <dbReference type="EMBL" id="KAJ1670782.1"/>
    </source>
</evidence>
<proteinExistence type="predicted"/>
<feature type="non-terminal residue" evidence="1">
    <location>
        <position position="1"/>
    </location>
</feature>
<gene>
    <name evidence="1" type="ORF">EV182_007998</name>
</gene>
<keyword evidence="2" id="KW-1185">Reference proteome</keyword>
<accession>A0ACC1H9R5</accession>
<dbReference type="EMBL" id="JAMZIH010009078">
    <property type="protein sequence ID" value="KAJ1670782.1"/>
    <property type="molecule type" value="Genomic_DNA"/>
</dbReference>
<reference evidence="1" key="1">
    <citation type="submission" date="2022-06" db="EMBL/GenBank/DDBJ databases">
        <title>Phylogenomic reconstructions and comparative analyses of Kickxellomycotina fungi.</title>
        <authorList>
            <person name="Reynolds N.K."/>
            <person name="Stajich J.E."/>
            <person name="Barry K."/>
            <person name="Grigoriev I.V."/>
            <person name="Crous P."/>
            <person name="Smith M.E."/>
        </authorList>
    </citation>
    <scope>NUCLEOTIDE SEQUENCE</scope>
    <source>
        <strain evidence="1">RSA 2271</strain>
    </source>
</reference>
<organism evidence="1 2">
    <name type="scientific">Spiromyces aspiralis</name>
    <dbReference type="NCBI Taxonomy" id="68401"/>
    <lineage>
        <taxon>Eukaryota</taxon>
        <taxon>Fungi</taxon>
        <taxon>Fungi incertae sedis</taxon>
        <taxon>Zoopagomycota</taxon>
        <taxon>Kickxellomycotina</taxon>
        <taxon>Kickxellomycetes</taxon>
        <taxon>Kickxellales</taxon>
        <taxon>Kickxellaceae</taxon>
        <taxon>Spiromyces</taxon>
    </lineage>
</organism>
<comment type="caution">
    <text evidence="1">The sequence shown here is derived from an EMBL/GenBank/DDBJ whole genome shotgun (WGS) entry which is preliminary data.</text>
</comment>
<protein>
    <submittedName>
        <fullName evidence="1">Uncharacterized protein</fullName>
    </submittedName>
</protein>